<feature type="region of interest" description="Disordered" evidence="1">
    <location>
        <begin position="89"/>
        <end position="111"/>
    </location>
</feature>
<accession>A0A0F9FF68</accession>
<dbReference type="NCBIfam" id="TIGR01558">
    <property type="entry name" value="sm_term_P27"/>
    <property type="match status" value="1"/>
</dbReference>
<dbReference type="AlphaFoldDB" id="A0A0F9FF68"/>
<protein>
    <recommendedName>
        <fullName evidence="3">Phage terminase small subunit P27 family</fullName>
    </recommendedName>
</protein>
<name>A0A0F9FF68_9ZZZZ</name>
<organism evidence="2">
    <name type="scientific">marine sediment metagenome</name>
    <dbReference type="NCBI Taxonomy" id="412755"/>
    <lineage>
        <taxon>unclassified sequences</taxon>
        <taxon>metagenomes</taxon>
        <taxon>ecological metagenomes</taxon>
    </lineage>
</organism>
<dbReference type="InterPro" id="IPR006448">
    <property type="entry name" value="Phage_term_ssu_P27"/>
</dbReference>
<reference evidence="2" key="1">
    <citation type="journal article" date="2015" name="Nature">
        <title>Complex archaea that bridge the gap between prokaryotes and eukaryotes.</title>
        <authorList>
            <person name="Spang A."/>
            <person name="Saw J.H."/>
            <person name="Jorgensen S.L."/>
            <person name="Zaremba-Niedzwiedzka K."/>
            <person name="Martijn J."/>
            <person name="Lind A.E."/>
            <person name="van Eijk R."/>
            <person name="Schleper C."/>
            <person name="Guy L."/>
            <person name="Ettema T.J."/>
        </authorList>
    </citation>
    <scope>NUCLEOTIDE SEQUENCE</scope>
</reference>
<dbReference type="EMBL" id="LAZR01023859">
    <property type="protein sequence ID" value="KKL77076.1"/>
    <property type="molecule type" value="Genomic_DNA"/>
</dbReference>
<evidence type="ECO:0000313" key="2">
    <source>
        <dbReference type="EMBL" id="KKL77076.1"/>
    </source>
</evidence>
<proteinExistence type="predicted"/>
<comment type="caution">
    <text evidence="2">The sequence shown here is derived from an EMBL/GenBank/DDBJ whole genome shotgun (WGS) entry which is preliminary data.</text>
</comment>
<dbReference type="Pfam" id="PF05119">
    <property type="entry name" value="Terminase_4"/>
    <property type="match status" value="1"/>
</dbReference>
<evidence type="ECO:0000256" key="1">
    <source>
        <dbReference type="SAM" id="MobiDB-lite"/>
    </source>
</evidence>
<feature type="non-terminal residue" evidence="2">
    <location>
        <position position="1"/>
    </location>
</feature>
<evidence type="ECO:0008006" key="3">
    <source>
        <dbReference type="Google" id="ProtNLM"/>
    </source>
</evidence>
<gene>
    <name evidence="2" type="ORF">LCGC14_2038480</name>
</gene>
<sequence>EWKLVCPRLHEVGMLSKVDKTALAGYCAAYSRWVRAESVVLKDGFTYEYEVYNRKGEPIDHKIEVRPEVKIAQDSLRQVRMFCAEFGLTPSSRGRMSVGKTDEGEEPSWLD</sequence>